<name>A0A8D8ABD3_CULPI</name>
<proteinExistence type="predicted"/>
<organism evidence="2">
    <name type="scientific">Culex pipiens</name>
    <name type="common">House mosquito</name>
    <dbReference type="NCBI Taxonomy" id="7175"/>
    <lineage>
        <taxon>Eukaryota</taxon>
        <taxon>Metazoa</taxon>
        <taxon>Ecdysozoa</taxon>
        <taxon>Arthropoda</taxon>
        <taxon>Hexapoda</taxon>
        <taxon>Insecta</taxon>
        <taxon>Pterygota</taxon>
        <taxon>Neoptera</taxon>
        <taxon>Endopterygota</taxon>
        <taxon>Diptera</taxon>
        <taxon>Nematocera</taxon>
        <taxon>Culicoidea</taxon>
        <taxon>Culicidae</taxon>
        <taxon>Culicinae</taxon>
        <taxon>Culicini</taxon>
        <taxon>Culex</taxon>
        <taxon>Culex</taxon>
    </lineage>
</organism>
<sequence length="261" mass="29944">MGSLQRSKLGIGTCFAGHFLNVFQVGLPQHHGMDLRRTVKILHKSSDGAIFNAQFLKTRIAAIAHNDCSSVQVCTTHLKTFQVRHQVQEISTNFWDVPHRKPSQLRHSPSNVAQDLFVLHVLRVNDQLFNQRLHSKEPDHGMPNKFRTNVNRNAPQPQHGQITQNVHCPRLIQFEPLQCPVQSSHRPHQPTNVQRTFNRSNPQPFQPRKNLPQNVQQINQLALAIVAYVLQRNLFHPVQPEVELRAFQQPRSAQVQTSQSR</sequence>
<dbReference type="AlphaFoldDB" id="A0A8D8ABD3"/>
<feature type="region of interest" description="Disordered" evidence="1">
    <location>
        <begin position="181"/>
        <end position="209"/>
    </location>
</feature>
<evidence type="ECO:0000313" key="2">
    <source>
        <dbReference type="EMBL" id="CAG6453812.1"/>
    </source>
</evidence>
<protein>
    <submittedName>
        <fullName evidence="2">(northern house mosquito) hypothetical protein</fullName>
    </submittedName>
</protein>
<evidence type="ECO:0000256" key="1">
    <source>
        <dbReference type="SAM" id="MobiDB-lite"/>
    </source>
</evidence>
<accession>A0A8D8ABD3</accession>
<dbReference type="EMBL" id="HBUE01023898">
    <property type="protein sequence ID" value="CAG6453812.1"/>
    <property type="molecule type" value="Transcribed_RNA"/>
</dbReference>
<reference evidence="2" key="1">
    <citation type="submission" date="2021-05" db="EMBL/GenBank/DDBJ databases">
        <authorList>
            <person name="Alioto T."/>
            <person name="Alioto T."/>
            <person name="Gomez Garrido J."/>
        </authorList>
    </citation>
    <scope>NUCLEOTIDE SEQUENCE</scope>
</reference>
<feature type="compositionally biased region" description="Polar residues" evidence="1">
    <location>
        <begin position="181"/>
        <end position="203"/>
    </location>
</feature>